<evidence type="ECO:0000256" key="6">
    <source>
        <dbReference type="ARBA" id="ARBA00023141"/>
    </source>
</evidence>
<dbReference type="Proteomes" id="UP000178187">
    <property type="component" value="Unassembled WGS sequence"/>
</dbReference>
<keyword evidence="3 8" id="KW-0028">Amino-acid biosynthesis</keyword>
<comment type="caution">
    <text evidence="10">The sequence shown here is derived from an EMBL/GenBank/DDBJ whole genome shotgun (WGS) entry which is preliminary data.</text>
</comment>
<evidence type="ECO:0000256" key="8">
    <source>
        <dbReference type="HAMAP-Rule" id="MF_00134"/>
    </source>
</evidence>
<dbReference type="EC" id="4.1.1.48" evidence="8"/>
<evidence type="ECO:0000256" key="4">
    <source>
        <dbReference type="ARBA" id="ARBA00022793"/>
    </source>
</evidence>
<evidence type="ECO:0000256" key="5">
    <source>
        <dbReference type="ARBA" id="ARBA00022822"/>
    </source>
</evidence>
<feature type="domain" description="Indole-3-glycerol phosphate synthase" evidence="9">
    <location>
        <begin position="3"/>
        <end position="254"/>
    </location>
</feature>
<gene>
    <name evidence="8" type="primary">trpC</name>
    <name evidence="10" type="ORF">A3G33_07085</name>
</gene>
<dbReference type="PANTHER" id="PTHR22854:SF2">
    <property type="entry name" value="INDOLE-3-GLYCEROL-PHOSPHATE SYNTHASE"/>
    <property type="match status" value="1"/>
</dbReference>
<keyword evidence="5 8" id="KW-0822">Tryptophan biosynthesis</keyword>
<dbReference type="CDD" id="cd00331">
    <property type="entry name" value="IGPS"/>
    <property type="match status" value="1"/>
</dbReference>
<comment type="pathway">
    <text evidence="2 8">Amino-acid biosynthesis; L-tryptophan biosynthesis; L-tryptophan from chorismate: step 4/5.</text>
</comment>
<dbReference type="InterPro" id="IPR045186">
    <property type="entry name" value="Indole-3-glycerol_P_synth"/>
</dbReference>
<dbReference type="Gene3D" id="3.20.20.70">
    <property type="entry name" value="Aldolase class I"/>
    <property type="match status" value="1"/>
</dbReference>
<keyword evidence="4 8" id="KW-0210">Decarboxylase</keyword>
<protein>
    <recommendedName>
        <fullName evidence="8">Indole-3-glycerol phosphate synthase</fullName>
        <shortName evidence="8">IGPS</shortName>
        <ecNumber evidence="8">4.1.1.48</ecNumber>
    </recommendedName>
</protein>
<organism evidence="10 11">
    <name type="scientific">Candidatus Danuiimicrobium aquiferis</name>
    <dbReference type="NCBI Taxonomy" id="1801832"/>
    <lineage>
        <taxon>Bacteria</taxon>
        <taxon>Pseudomonadati</taxon>
        <taxon>Candidatus Omnitrophota</taxon>
        <taxon>Candidatus Danuiimicrobium</taxon>
    </lineage>
</organism>
<dbReference type="GO" id="GO:0000162">
    <property type="term" value="P:L-tryptophan biosynthetic process"/>
    <property type="evidence" value="ECO:0007669"/>
    <property type="project" value="UniProtKB-UniRule"/>
</dbReference>
<evidence type="ECO:0000256" key="7">
    <source>
        <dbReference type="ARBA" id="ARBA00023239"/>
    </source>
</evidence>
<name>A0A1G1KYM0_9BACT</name>
<proteinExistence type="inferred from homology"/>
<dbReference type="GO" id="GO:0004425">
    <property type="term" value="F:indole-3-glycerol-phosphate synthase activity"/>
    <property type="evidence" value="ECO:0007669"/>
    <property type="project" value="UniProtKB-UniRule"/>
</dbReference>
<dbReference type="GO" id="GO:0004640">
    <property type="term" value="F:phosphoribosylanthranilate isomerase activity"/>
    <property type="evidence" value="ECO:0007669"/>
    <property type="project" value="TreeGrafter"/>
</dbReference>
<dbReference type="Pfam" id="PF00218">
    <property type="entry name" value="IGPS"/>
    <property type="match status" value="1"/>
</dbReference>
<dbReference type="EMBL" id="MHFR01000037">
    <property type="protein sequence ID" value="OGW97994.1"/>
    <property type="molecule type" value="Genomic_DNA"/>
</dbReference>
<evidence type="ECO:0000256" key="1">
    <source>
        <dbReference type="ARBA" id="ARBA00001633"/>
    </source>
</evidence>
<dbReference type="InterPro" id="IPR013785">
    <property type="entry name" value="Aldolase_TIM"/>
</dbReference>
<dbReference type="AlphaFoldDB" id="A0A1G1KYM0"/>
<reference evidence="10 11" key="1">
    <citation type="journal article" date="2016" name="Nat. Commun.">
        <title>Thousands of microbial genomes shed light on interconnected biogeochemical processes in an aquifer system.</title>
        <authorList>
            <person name="Anantharaman K."/>
            <person name="Brown C.T."/>
            <person name="Hug L.A."/>
            <person name="Sharon I."/>
            <person name="Castelle C.J."/>
            <person name="Probst A.J."/>
            <person name="Thomas B.C."/>
            <person name="Singh A."/>
            <person name="Wilkins M.J."/>
            <person name="Karaoz U."/>
            <person name="Brodie E.L."/>
            <person name="Williams K.H."/>
            <person name="Hubbard S.S."/>
            <person name="Banfield J.F."/>
        </authorList>
    </citation>
    <scope>NUCLEOTIDE SEQUENCE [LARGE SCALE GENOMIC DNA]</scope>
</reference>
<dbReference type="UniPathway" id="UPA00035">
    <property type="reaction ID" value="UER00043"/>
</dbReference>
<dbReference type="PROSITE" id="PS00614">
    <property type="entry name" value="IGPS"/>
    <property type="match status" value="1"/>
</dbReference>
<evidence type="ECO:0000259" key="9">
    <source>
        <dbReference type="Pfam" id="PF00218"/>
    </source>
</evidence>
<dbReference type="NCBIfam" id="NF001377">
    <property type="entry name" value="PRK00278.2-4"/>
    <property type="match status" value="1"/>
</dbReference>
<evidence type="ECO:0000256" key="2">
    <source>
        <dbReference type="ARBA" id="ARBA00004696"/>
    </source>
</evidence>
<dbReference type="PANTHER" id="PTHR22854">
    <property type="entry name" value="TRYPTOPHAN BIOSYNTHESIS PROTEIN"/>
    <property type="match status" value="1"/>
</dbReference>
<accession>A0A1G1KYM0</accession>
<keyword evidence="6 8" id="KW-0057">Aromatic amino acid biosynthesis</keyword>
<dbReference type="SUPFAM" id="SSF51366">
    <property type="entry name" value="Ribulose-phoshate binding barrel"/>
    <property type="match status" value="1"/>
</dbReference>
<sequence length="270" mass="30566">MILDKIVCYKKRELLIQKQKMPLAHLLKIARQLPPKKHGFMKALNRKKGINLICELKKASPSHGLIRKNFSPVSLAKDFEKAGACAISILTEERFFKGSPKILKQVRRNTKLPILRKDFIIDPYQVCETFVLGADAFLLIASLLDDRNLEMLISLGEWFGMDPLIEVRSKHELRRALKAGAKIIGINNRDLKTLRINPSYAKQLLSSVPKTIIPVIESGIESHKQICEYLNLRVNSFLVGTSLMKSRNVKSTILEMLGKTKKGKPNNAKN</sequence>
<dbReference type="InterPro" id="IPR001468">
    <property type="entry name" value="Indole-3-GlycerolPSynthase_CS"/>
</dbReference>
<evidence type="ECO:0000313" key="11">
    <source>
        <dbReference type="Proteomes" id="UP000178187"/>
    </source>
</evidence>
<evidence type="ECO:0000313" key="10">
    <source>
        <dbReference type="EMBL" id="OGW97994.1"/>
    </source>
</evidence>
<keyword evidence="7 8" id="KW-0456">Lyase</keyword>
<dbReference type="FunFam" id="3.20.20.70:FF:000024">
    <property type="entry name" value="Indole-3-glycerol phosphate synthase"/>
    <property type="match status" value="1"/>
</dbReference>
<dbReference type="HAMAP" id="MF_00134_B">
    <property type="entry name" value="IGPS_B"/>
    <property type="match status" value="1"/>
</dbReference>
<dbReference type="InterPro" id="IPR013798">
    <property type="entry name" value="Indole-3-glycerol_P_synth_dom"/>
</dbReference>
<comment type="catalytic activity">
    <reaction evidence="1 8">
        <text>1-(2-carboxyphenylamino)-1-deoxy-D-ribulose 5-phosphate + H(+) = (1S,2R)-1-C-(indol-3-yl)glycerol 3-phosphate + CO2 + H2O</text>
        <dbReference type="Rhea" id="RHEA:23476"/>
        <dbReference type="ChEBI" id="CHEBI:15377"/>
        <dbReference type="ChEBI" id="CHEBI:15378"/>
        <dbReference type="ChEBI" id="CHEBI:16526"/>
        <dbReference type="ChEBI" id="CHEBI:58613"/>
        <dbReference type="ChEBI" id="CHEBI:58866"/>
        <dbReference type="EC" id="4.1.1.48"/>
    </reaction>
</comment>
<evidence type="ECO:0000256" key="3">
    <source>
        <dbReference type="ARBA" id="ARBA00022605"/>
    </source>
</evidence>
<comment type="similarity">
    <text evidence="8">Belongs to the TrpC family.</text>
</comment>
<dbReference type="InterPro" id="IPR011060">
    <property type="entry name" value="RibuloseP-bd_barrel"/>
</dbReference>